<organism evidence="1 2">
    <name type="scientific">Cuscuta campestris</name>
    <dbReference type="NCBI Taxonomy" id="132261"/>
    <lineage>
        <taxon>Eukaryota</taxon>
        <taxon>Viridiplantae</taxon>
        <taxon>Streptophyta</taxon>
        <taxon>Embryophyta</taxon>
        <taxon>Tracheophyta</taxon>
        <taxon>Spermatophyta</taxon>
        <taxon>Magnoliopsida</taxon>
        <taxon>eudicotyledons</taxon>
        <taxon>Gunneridae</taxon>
        <taxon>Pentapetalae</taxon>
        <taxon>asterids</taxon>
        <taxon>lamiids</taxon>
        <taxon>Solanales</taxon>
        <taxon>Convolvulaceae</taxon>
        <taxon>Cuscuteae</taxon>
        <taxon>Cuscuta</taxon>
        <taxon>Cuscuta subgen. Grammica</taxon>
        <taxon>Cuscuta sect. Cleistogrammica</taxon>
    </lineage>
</organism>
<dbReference type="OrthoDB" id="1898021at2759"/>
<dbReference type="PANTHER" id="PTHR33702">
    <property type="entry name" value="BNAA09G40010D PROTEIN"/>
    <property type="match status" value="1"/>
</dbReference>
<gene>
    <name evidence="1" type="ORF">CCAM_LOCUS31690</name>
</gene>
<dbReference type="PANTHER" id="PTHR33702:SF5">
    <property type="entry name" value="OS01G0308600 PROTEIN"/>
    <property type="match status" value="1"/>
</dbReference>
<dbReference type="Proteomes" id="UP000595140">
    <property type="component" value="Unassembled WGS sequence"/>
</dbReference>
<evidence type="ECO:0000313" key="1">
    <source>
        <dbReference type="EMBL" id="VFQ89914.1"/>
    </source>
</evidence>
<dbReference type="EMBL" id="OOIL02003924">
    <property type="protein sequence ID" value="VFQ89914.1"/>
    <property type="molecule type" value="Genomic_DNA"/>
</dbReference>
<proteinExistence type="predicted"/>
<protein>
    <submittedName>
        <fullName evidence="1">Uncharacterized protein</fullName>
    </submittedName>
</protein>
<keyword evidence="2" id="KW-1185">Reference proteome</keyword>
<dbReference type="AlphaFoldDB" id="A0A484MPQ5"/>
<evidence type="ECO:0000313" key="2">
    <source>
        <dbReference type="Proteomes" id="UP000595140"/>
    </source>
</evidence>
<accession>A0A484MPQ5</accession>
<reference evidence="1 2" key="1">
    <citation type="submission" date="2018-04" db="EMBL/GenBank/DDBJ databases">
        <authorList>
            <person name="Vogel A."/>
        </authorList>
    </citation>
    <scope>NUCLEOTIDE SEQUENCE [LARGE SCALE GENOMIC DNA]</scope>
</reference>
<sequence>MEGGASAKVKIGRWKKQRGYRRISEVTGEARRSKRRFWKIPARFKLRMNLRFSPKKLLIRIRDAYVKMMLRIANSPGVAGFAGGGAPGFGSRELREYDEKMLVQIYRSLLVSQSQADKNGLPPIYLKFFEIREAGGEAAVRGSRGATRLRSEWFEATRNESRSKTSIARTK</sequence>
<name>A0A484MPQ5_9ASTE</name>